<dbReference type="PRINTS" id="PR00081">
    <property type="entry name" value="GDHRDH"/>
</dbReference>
<evidence type="ECO:0000256" key="3">
    <source>
        <dbReference type="ARBA" id="ARBA00023002"/>
    </source>
</evidence>
<dbReference type="InterPro" id="IPR002347">
    <property type="entry name" value="SDR_fam"/>
</dbReference>
<dbReference type="SUPFAM" id="SSF51735">
    <property type="entry name" value="NAD(P)-binding Rossmann-fold domains"/>
    <property type="match status" value="1"/>
</dbReference>
<keyword evidence="2" id="KW-0521">NADP</keyword>
<dbReference type="AlphaFoldDB" id="A0AAD5RPJ2"/>
<protein>
    <submittedName>
        <fullName evidence="5">Uncharacterized protein</fullName>
    </submittedName>
</protein>
<dbReference type="InterPro" id="IPR052178">
    <property type="entry name" value="Sec_Metab_Biosynth_SDR"/>
</dbReference>
<keyword evidence="6" id="KW-1185">Reference proteome</keyword>
<gene>
    <name evidence="5" type="ORF">MKZ38_002112</name>
</gene>
<evidence type="ECO:0000256" key="2">
    <source>
        <dbReference type="ARBA" id="ARBA00022857"/>
    </source>
</evidence>
<keyword evidence="3" id="KW-0560">Oxidoreductase</keyword>
<dbReference type="Gene3D" id="3.40.50.720">
    <property type="entry name" value="NAD(P)-binding Rossmann-like Domain"/>
    <property type="match status" value="1"/>
</dbReference>
<reference evidence="5" key="1">
    <citation type="submission" date="2022-07" db="EMBL/GenBank/DDBJ databases">
        <title>Draft genome sequence of Zalerion maritima ATCC 34329, a (micro)plastics degrading marine fungus.</title>
        <authorList>
            <person name="Paco A."/>
            <person name="Goncalves M.F.M."/>
            <person name="Rocha-Santos T.A.P."/>
            <person name="Alves A."/>
        </authorList>
    </citation>
    <scope>NUCLEOTIDE SEQUENCE</scope>
    <source>
        <strain evidence="5">ATCC 34329</strain>
    </source>
</reference>
<dbReference type="GO" id="GO:0016491">
    <property type="term" value="F:oxidoreductase activity"/>
    <property type="evidence" value="ECO:0007669"/>
    <property type="project" value="UniProtKB-KW"/>
</dbReference>
<evidence type="ECO:0000313" key="6">
    <source>
        <dbReference type="Proteomes" id="UP001201980"/>
    </source>
</evidence>
<dbReference type="PANTHER" id="PTHR43618:SF17">
    <property type="entry name" value="RHAMNOLIPIDS BIOSYNTHESIS 3-OXOACYL-[ACYL-CARRIER-PROTEIN] REDUCTASE"/>
    <property type="match status" value="1"/>
</dbReference>
<evidence type="ECO:0000313" key="5">
    <source>
        <dbReference type="EMBL" id="KAJ2901248.1"/>
    </source>
</evidence>
<dbReference type="Pfam" id="PF00106">
    <property type="entry name" value="adh_short"/>
    <property type="match status" value="1"/>
</dbReference>
<dbReference type="Proteomes" id="UP001201980">
    <property type="component" value="Unassembled WGS sequence"/>
</dbReference>
<accession>A0AAD5RPJ2</accession>
<name>A0AAD5RPJ2_9PEZI</name>
<dbReference type="PANTHER" id="PTHR43618">
    <property type="entry name" value="7-ALPHA-HYDROXYSTEROID DEHYDROGENASE"/>
    <property type="match status" value="1"/>
</dbReference>
<dbReference type="PROSITE" id="PS00061">
    <property type="entry name" value="ADH_SHORT"/>
    <property type="match status" value="1"/>
</dbReference>
<comment type="caution">
    <text evidence="5">The sequence shown here is derived from an EMBL/GenBank/DDBJ whole genome shotgun (WGS) entry which is preliminary data.</text>
</comment>
<dbReference type="EMBL" id="JAKWBI020000160">
    <property type="protein sequence ID" value="KAJ2901248.1"/>
    <property type="molecule type" value="Genomic_DNA"/>
</dbReference>
<dbReference type="InterPro" id="IPR020904">
    <property type="entry name" value="Sc_DH/Rdtase_CS"/>
</dbReference>
<dbReference type="Pfam" id="PF13561">
    <property type="entry name" value="adh_short_C2"/>
    <property type="match status" value="1"/>
</dbReference>
<dbReference type="InterPro" id="IPR036291">
    <property type="entry name" value="NAD(P)-bd_dom_sf"/>
</dbReference>
<sequence length="244" mass="25422">MIARGLALNGCKVYICGRKGSDLADASLAVNKECCASPTKTGAGGGSLEPLQCDLQSLPACRDLASAISSREEKLHILVHNSGASWGDELESYPDSAWTKLLTLNLQRVFTVTQLLLPLLKKAGAGEGEASARGNGSSGGGTSLDPARIIHIGSIDALRVPTLSNFAYSASKAGLHHLSRTLAVKLGPENITSNVIACGPFETNMMKATLESLRDVIEDGNPLGRIGTQEDVAGTVLWLVGRGG</sequence>
<proteinExistence type="inferred from homology"/>
<dbReference type="PRINTS" id="PR00080">
    <property type="entry name" value="SDRFAMILY"/>
</dbReference>
<comment type="similarity">
    <text evidence="1 4">Belongs to the short-chain dehydrogenases/reductases (SDR) family.</text>
</comment>
<organism evidence="5 6">
    <name type="scientific">Zalerion maritima</name>
    <dbReference type="NCBI Taxonomy" id="339359"/>
    <lineage>
        <taxon>Eukaryota</taxon>
        <taxon>Fungi</taxon>
        <taxon>Dikarya</taxon>
        <taxon>Ascomycota</taxon>
        <taxon>Pezizomycotina</taxon>
        <taxon>Sordariomycetes</taxon>
        <taxon>Lulworthiomycetidae</taxon>
        <taxon>Lulworthiales</taxon>
        <taxon>Lulworthiaceae</taxon>
        <taxon>Zalerion</taxon>
    </lineage>
</organism>
<evidence type="ECO:0000256" key="1">
    <source>
        <dbReference type="ARBA" id="ARBA00006484"/>
    </source>
</evidence>
<evidence type="ECO:0000256" key="4">
    <source>
        <dbReference type="RuleBase" id="RU000363"/>
    </source>
</evidence>